<keyword evidence="3" id="KW-0804">Transcription</keyword>
<protein>
    <submittedName>
        <fullName evidence="5">DNA-binding transcriptional regulator, MarR family</fullName>
    </submittedName>
</protein>
<dbReference type="Gene3D" id="1.10.10.10">
    <property type="entry name" value="Winged helix-like DNA-binding domain superfamily/Winged helix DNA-binding domain"/>
    <property type="match status" value="1"/>
</dbReference>
<evidence type="ECO:0000256" key="3">
    <source>
        <dbReference type="ARBA" id="ARBA00023163"/>
    </source>
</evidence>
<evidence type="ECO:0000313" key="5">
    <source>
        <dbReference type="EMBL" id="SHO64120.1"/>
    </source>
</evidence>
<dbReference type="SMART" id="SM00347">
    <property type="entry name" value="HTH_MARR"/>
    <property type="match status" value="1"/>
</dbReference>
<keyword evidence="2 5" id="KW-0238">DNA-binding</keyword>
<dbReference type="PROSITE" id="PS01117">
    <property type="entry name" value="HTH_MARR_1"/>
    <property type="match status" value="1"/>
</dbReference>
<dbReference type="SUPFAM" id="SSF46785">
    <property type="entry name" value="Winged helix' DNA-binding domain"/>
    <property type="match status" value="1"/>
</dbReference>
<feature type="domain" description="HTH marR-type" evidence="4">
    <location>
        <begin position="8"/>
        <end position="142"/>
    </location>
</feature>
<dbReference type="Pfam" id="PF12802">
    <property type="entry name" value="MarR_2"/>
    <property type="match status" value="1"/>
</dbReference>
<name>A0A1M7ZGS9_9HYPH</name>
<dbReference type="InterPro" id="IPR000835">
    <property type="entry name" value="HTH_MarR-typ"/>
</dbReference>
<dbReference type="GO" id="GO:0003700">
    <property type="term" value="F:DNA-binding transcription factor activity"/>
    <property type="evidence" value="ECO:0007669"/>
    <property type="project" value="InterPro"/>
</dbReference>
<dbReference type="GO" id="GO:0006950">
    <property type="term" value="P:response to stress"/>
    <property type="evidence" value="ECO:0007669"/>
    <property type="project" value="TreeGrafter"/>
</dbReference>
<dbReference type="GO" id="GO:0003677">
    <property type="term" value="F:DNA binding"/>
    <property type="evidence" value="ECO:0007669"/>
    <property type="project" value="UniProtKB-KW"/>
</dbReference>
<gene>
    <name evidence="5" type="ORF">SAMN02745172_01590</name>
</gene>
<dbReference type="InterPro" id="IPR039422">
    <property type="entry name" value="MarR/SlyA-like"/>
</dbReference>
<dbReference type="Proteomes" id="UP000186406">
    <property type="component" value="Unassembled WGS sequence"/>
</dbReference>
<dbReference type="RefSeq" id="WP_073627415.1">
    <property type="nucleotide sequence ID" value="NZ_FRXO01000003.1"/>
</dbReference>
<dbReference type="PANTHER" id="PTHR33164">
    <property type="entry name" value="TRANSCRIPTIONAL REGULATOR, MARR FAMILY"/>
    <property type="match status" value="1"/>
</dbReference>
<dbReference type="InterPro" id="IPR023187">
    <property type="entry name" value="Tscrpt_reg_MarR-type_CS"/>
</dbReference>
<dbReference type="PROSITE" id="PS50995">
    <property type="entry name" value="HTH_MARR_2"/>
    <property type="match status" value="1"/>
</dbReference>
<reference evidence="5 6" key="1">
    <citation type="submission" date="2016-12" db="EMBL/GenBank/DDBJ databases">
        <authorList>
            <person name="Song W.-J."/>
            <person name="Kurnit D.M."/>
        </authorList>
    </citation>
    <scope>NUCLEOTIDE SEQUENCE [LARGE SCALE GENOMIC DNA]</scope>
    <source>
        <strain evidence="5 6">DSM 19599</strain>
    </source>
</reference>
<keyword evidence="6" id="KW-1185">Reference proteome</keyword>
<dbReference type="EMBL" id="FRXO01000003">
    <property type="protein sequence ID" value="SHO64120.1"/>
    <property type="molecule type" value="Genomic_DNA"/>
</dbReference>
<evidence type="ECO:0000259" key="4">
    <source>
        <dbReference type="PROSITE" id="PS50995"/>
    </source>
</evidence>
<dbReference type="PANTHER" id="PTHR33164:SF64">
    <property type="entry name" value="TRANSCRIPTIONAL REGULATOR SLYA"/>
    <property type="match status" value="1"/>
</dbReference>
<dbReference type="AlphaFoldDB" id="A0A1M7ZGS9"/>
<sequence>MTTSSAREMPLGFLLSDAQRLIRNQFDAAAEAAGLGLTAGEARTLGHISKLEGRRQSVLAEYMNIDPMTLVSYLDRLEAAGLVERQPDPADRRAKIVRLTPKSEPVVRKIREVGRQVRDQATEGLDDDDVARFVAYLTRMIENLGGDSSKIGDCKTPRASATQRS</sequence>
<evidence type="ECO:0000313" key="6">
    <source>
        <dbReference type="Proteomes" id="UP000186406"/>
    </source>
</evidence>
<evidence type="ECO:0000256" key="1">
    <source>
        <dbReference type="ARBA" id="ARBA00023015"/>
    </source>
</evidence>
<dbReference type="PRINTS" id="PR00598">
    <property type="entry name" value="HTHMARR"/>
</dbReference>
<dbReference type="OrthoDB" id="582199at2"/>
<keyword evidence="1" id="KW-0805">Transcription regulation</keyword>
<dbReference type="STRING" id="1123029.SAMN02745172_01590"/>
<proteinExistence type="predicted"/>
<dbReference type="InterPro" id="IPR036390">
    <property type="entry name" value="WH_DNA-bd_sf"/>
</dbReference>
<accession>A0A1M7ZGS9</accession>
<dbReference type="InterPro" id="IPR036388">
    <property type="entry name" value="WH-like_DNA-bd_sf"/>
</dbReference>
<organism evidence="5 6">
    <name type="scientific">Pseudoxanthobacter soli DSM 19599</name>
    <dbReference type="NCBI Taxonomy" id="1123029"/>
    <lineage>
        <taxon>Bacteria</taxon>
        <taxon>Pseudomonadati</taxon>
        <taxon>Pseudomonadota</taxon>
        <taxon>Alphaproteobacteria</taxon>
        <taxon>Hyphomicrobiales</taxon>
        <taxon>Segnochrobactraceae</taxon>
        <taxon>Pseudoxanthobacter</taxon>
    </lineage>
</organism>
<evidence type="ECO:0000256" key="2">
    <source>
        <dbReference type="ARBA" id="ARBA00023125"/>
    </source>
</evidence>